<evidence type="ECO:0000259" key="1">
    <source>
        <dbReference type="Pfam" id="PF13460"/>
    </source>
</evidence>
<comment type="caution">
    <text evidence="2">The sequence shown here is derived from an EMBL/GenBank/DDBJ whole genome shotgun (WGS) entry which is preliminary data.</text>
</comment>
<evidence type="ECO:0000313" key="3">
    <source>
        <dbReference type="Proteomes" id="UP001519535"/>
    </source>
</evidence>
<dbReference type="SUPFAM" id="SSF51735">
    <property type="entry name" value="NAD(P)-binding Rossmann-fold domains"/>
    <property type="match status" value="1"/>
</dbReference>
<dbReference type="InterPro" id="IPR036291">
    <property type="entry name" value="NAD(P)-bd_dom_sf"/>
</dbReference>
<dbReference type="PANTHER" id="PTHR12126">
    <property type="entry name" value="NADH-UBIQUINONE OXIDOREDUCTASE 39 KDA SUBUNIT-RELATED"/>
    <property type="match status" value="1"/>
</dbReference>
<name>A0ABS5RGL1_9MYCO</name>
<keyword evidence="3" id="KW-1185">Reference proteome</keyword>
<protein>
    <submittedName>
        <fullName evidence="2">NAD(P)H-binding protein</fullName>
    </submittedName>
</protein>
<dbReference type="Gene3D" id="3.40.50.720">
    <property type="entry name" value="NAD(P)-binding Rossmann-like Domain"/>
    <property type="match status" value="1"/>
</dbReference>
<dbReference type="Proteomes" id="UP001519535">
    <property type="component" value="Unassembled WGS sequence"/>
</dbReference>
<dbReference type="PANTHER" id="PTHR12126:SF11">
    <property type="entry name" value="NADH DEHYDROGENASE [UBIQUINONE] 1 ALPHA SUBCOMPLEX SUBUNIT 9, MITOCHONDRIAL"/>
    <property type="match status" value="1"/>
</dbReference>
<dbReference type="EMBL" id="JAHCLR010000008">
    <property type="protein sequence ID" value="MBS9533309.1"/>
    <property type="molecule type" value="Genomic_DNA"/>
</dbReference>
<evidence type="ECO:0000313" key="2">
    <source>
        <dbReference type="EMBL" id="MBS9533309.1"/>
    </source>
</evidence>
<sequence>MKIAVLGATGTIGRMITRDLESAGHTVVAASRSAGVDVLTGVGLEKAFTGVDVAVDCLNVETMSAKRAVRFFTDTATHVVRAAERAGVRRIVCVSIAGATDRRVNKRFGYYRGKAAQEDVYRAASVPVTIIHSTQWFELVPQIVRRASFGPLAVLPKMLMAGVAAERVAALVCSEIEAVAEGDRTVAIRGPEVATTAQLVRAMLAAKGDLDGIRPRLITEVPLFGSAISGGGLIPDDAIVDDVTLAAWLSATGG</sequence>
<dbReference type="InterPro" id="IPR016040">
    <property type="entry name" value="NAD(P)-bd_dom"/>
</dbReference>
<dbReference type="InterPro" id="IPR051207">
    <property type="entry name" value="ComplexI_NDUFA9_subunit"/>
</dbReference>
<feature type="domain" description="NAD(P)-binding" evidence="1">
    <location>
        <begin position="7"/>
        <end position="133"/>
    </location>
</feature>
<accession>A0ABS5RGL1</accession>
<proteinExistence type="predicted"/>
<gene>
    <name evidence="2" type="ORF">KIH27_06860</name>
</gene>
<dbReference type="RefSeq" id="WP_214092187.1">
    <property type="nucleotide sequence ID" value="NZ_JAHCLR010000008.1"/>
</dbReference>
<organism evidence="2 3">
    <name type="scientific">Mycolicibacter acidiphilus</name>
    <dbReference type="NCBI Taxonomy" id="2835306"/>
    <lineage>
        <taxon>Bacteria</taxon>
        <taxon>Bacillati</taxon>
        <taxon>Actinomycetota</taxon>
        <taxon>Actinomycetes</taxon>
        <taxon>Mycobacteriales</taxon>
        <taxon>Mycobacteriaceae</taxon>
        <taxon>Mycolicibacter</taxon>
    </lineage>
</organism>
<reference evidence="2 3" key="1">
    <citation type="submission" date="2021-05" db="EMBL/GenBank/DDBJ databases">
        <title>Mycobacterium acidophilum sp. nov., an extremely acid-tolerant member of the genus Mycobacterium.</title>
        <authorList>
            <person name="Xia J."/>
        </authorList>
    </citation>
    <scope>NUCLEOTIDE SEQUENCE [LARGE SCALE GENOMIC DNA]</scope>
    <source>
        <strain evidence="2 3">M1</strain>
    </source>
</reference>
<dbReference type="Pfam" id="PF13460">
    <property type="entry name" value="NAD_binding_10"/>
    <property type="match status" value="1"/>
</dbReference>